<protein>
    <recommendedName>
        <fullName evidence="3 10">Protein phosphatase CheZ</fullName>
        <ecNumber evidence="10">3.1.3.-</ecNumber>
    </recommendedName>
    <alternativeName>
        <fullName evidence="9 10">Chemotaxis protein CheZ</fullName>
    </alternativeName>
</protein>
<evidence type="ECO:0000313" key="13">
    <source>
        <dbReference type="Proteomes" id="UP000275137"/>
    </source>
</evidence>
<feature type="site" description="Enhances dephosphorylation of CheY-P" evidence="11">
    <location>
        <position position="140"/>
    </location>
</feature>
<dbReference type="EC" id="3.1.3.-" evidence="10"/>
<keyword evidence="6 10" id="KW-0283">Flagellar rotation</keyword>
<dbReference type="NCBIfam" id="NF008368">
    <property type="entry name" value="PRK11166.1"/>
    <property type="match status" value="1"/>
</dbReference>
<name>A0A3N0UYK6_9PROT</name>
<evidence type="ECO:0000256" key="5">
    <source>
        <dbReference type="ARBA" id="ARBA00022500"/>
    </source>
</evidence>
<evidence type="ECO:0000256" key="10">
    <source>
        <dbReference type="PIRNR" id="PIRNR002884"/>
    </source>
</evidence>
<dbReference type="SUPFAM" id="SSF75708">
    <property type="entry name" value="Chemotaxis phosphatase CheZ"/>
    <property type="match status" value="1"/>
</dbReference>
<organism evidence="12 13">
    <name type="scientific">Pseudomethylobacillus aquaticus</name>
    <dbReference type="NCBI Taxonomy" id="2676064"/>
    <lineage>
        <taxon>Bacteria</taxon>
        <taxon>Pseudomonadati</taxon>
        <taxon>Pseudomonadota</taxon>
        <taxon>Betaproteobacteria</taxon>
        <taxon>Nitrosomonadales</taxon>
        <taxon>Methylophilaceae</taxon>
        <taxon>Pseudomethylobacillus</taxon>
    </lineage>
</organism>
<accession>A0A3N0UYK6</accession>
<evidence type="ECO:0000256" key="9">
    <source>
        <dbReference type="ARBA" id="ARBA00029599"/>
    </source>
</evidence>
<proteinExistence type="inferred from homology"/>
<reference evidence="12 13" key="1">
    <citation type="submission" date="2018-10" db="EMBL/GenBank/DDBJ databases">
        <authorList>
            <person name="Chen W.-M."/>
        </authorList>
    </citation>
    <scope>NUCLEOTIDE SEQUENCE [LARGE SCALE GENOMIC DNA]</scope>
    <source>
        <strain evidence="12 13">H-5</strain>
    </source>
</reference>
<sequence>MHGMESQEEMLNRIGQLTRNLHDSLRGLGIDGLLEKAAQEIPDARDRLEYVARMTEQAAQRVLNATDVAMPMQDDITKGAQNLHSKWQLLLDAPGFKREYDALARDTQAYLLATQQQAEETRQLLMDIMMAQDFQDLTGQVIKRVTEIAHNMEQQLLQLLLDYKPSHAVGMNVANSVIANSVTASGVISSGVIANADAASTRLMNGPQIDPTASPDVVQGQAQVDDLLEQLGF</sequence>
<dbReference type="GO" id="GO:0097588">
    <property type="term" value="P:archaeal or bacterial-type flagellum-dependent cell motility"/>
    <property type="evidence" value="ECO:0007669"/>
    <property type="project" value="UniProtKB-KW"/>
</dbReference>
<evidence type="ECO:0000256" key="3">
    <source>
        <dbReference type="ARBA" id="ARBA00018484"/>
    </source>
</evidence>
<dbReference type="GO" id="GO:0009288">
    <property type="term" value="C:bacterial-type flagellum"/>
    <property type="evidence" value="ECO:0007669"/>
    <property type="project" value="InterPro"/>
</dbReference>
<gene>
    <name evidence="12" type="primary">cheZ</name>
    <name evidence="12" type="ORF">ED236_09345</name>
</gene>
<keyword evidence="5 10" id="KW-0145">Chemotaxis</keyword>
<evidence type="ECO:0000256" key="4">
    <source>
        <dbReference type="ARBA" id="ARBA00022490"/>
    </source>
</evidence>
<dbReference type="EMBL" id="RJVP01000005">
    <property type="protein sequence ID" value="ROH85563.1"/>
    <property type="molecule type" value="Genomic_DNA"/>
</dbReference>
<comment type="subunit">
    <text evidence="10">Homodimer.</text>
</comment>
<dbReference type="AlphaFoldDB" id="A0A3N0UYK6"/>
<evidence type="ECO:0000256" key="8">
    <source>
        <dbReference type="ARBA" id="ARBA00022912"/>
    </source>
</evidence>
<comment type="caution">
    <text evidence="12">The sequence shown here is derived from an EMBL/GenBank/DDBJ whole genome shotgun (WGS) entry which is preliminary data.</text>
</comment>
<evidence type="ECO:0000256" key="11">
    <source>
        <dbReference type="PIRSR" id="PIRSR002884-1"/>
    </source>
</evidence>
<dbReference type="InterPro" id="IPR050992">
    <property type="entry name" value="CheZ_family_phosphatases"/>
</dbReference>
<dbReference type="PIRSF" id="PIRSF002884">
    <property type="entry name" value="CheZ"/>
    <property type="match status" value="1"/>
</dbReference>
<dbReference type="Pfam" id="PF04344">
    <property type="entry name" value="CheZ"/>
    <property type="match status" value="1"/>
</dbReference>
<evidence type="ECO:0000313" key="12">
    <source>
        <dbReference type="EMBL" id="ROH85563.1"/>
    </source>
</evidence>
<dbReference type="GO" id="GO:0005737">
    <property type="term" value="C:cytoplasm"/>
    <property type="evidence" value="ECO:0007669"/>
    <property type="project" value="UniProtKB-SubCell"/>
</dbReference>
<dbReference type="Gene3D" id="1.10.287.500">
    <property type="entry name" value="Helix hairpin bin"/>
    <property type="match status" value="1"/>
</dbReference>
<evidence type="ECO:0000256" key="2">
    <source>
        <dbReference type="ARBA" id="ARBA00005908"/>
    </source>
</evidence>
<dbReference type="GO" id="GO:0004721">
    <property type="term" value="F:phosphoprotein phosphatase activity"/>
    <property type="evidence" value="ECO:0007669"/>
    <property type="project" value="UniProtKB-KW"/>
</dbReference>
<comment type="function">
    <text evidence="10">Plays an important role in bacterial chemotaxis signal transduction pathway by accelerating the dephosphorylation of phosphorylated CheY (CheY-P).</text>
</comment>
<evidence type="ECO:0000256" key="1">
    <source>
        <dbReference type="ARBA" id="ARBA00004496"/>
    </source>
</evidence>
<keyword evidence="4 10" id="KW-0963">Cytoplasm</keyword>
<dbReference type="GO" id="GO:0050920">
    <property type="term" value="P:regulation of chemotaxis"/>
    <property type="evidence" value="ECO:0007669"/>
    <property type="project" value="InterPro"/>
</dbReference>
<dbReference type="PANTHER" id="PTHR43693:SF1">
    <property type="entry name" value="PROTEIN PHOSPHATASE CHEZ"/>
    <property type="match status" value="1"/>
</dbReference>
<keyword evidence="7 10" id="KW-0378">Hydrolase</keyword>
<dbReference type="InterPro" id="IPR007439">
    <property type="entry name" value="Chemotax_Pase_CheZ"/>
</dbReference>
<evidence type="ECO:0000256" key="7">
    <source>
        <dbReference type="ARBA" id="ARBA00022801"/>
    </source>
</evidence>
<evidence type="ECO:0000256" key="6">
    <source>
        <dbReference type="ARBA" id="ARBA00022779"/>
    </source>
</evidence>
<dbReference type="Proteomes" id="UP000275137">
    <property type="component" value="Unassembled WGS sequence"/>
</dbReference>
<keyword evidence="13" id="KW-1185">Reference proteome</keyword>
<dbReference type="PANTHER" id="PTHR43693">
    <property type="entry name" value="PROTEIN PHOSPHATASE CHEZ"/>
    <property type="match status" value="1"/>
</dbReference>
<comment type="subcellular location">
    <subcellularLocation>
        <location evidence="1 10">Cytoplasm</location>
    </subcellularLocation>
</comment>
<comment type="similarity">
    <text evidence="2 10">Belongs to the CheZ family.</text>
</comment>
<keyword evidence="8 10" id="KW-0904">Protein phosphatase</keyword>
<dbReference type="GO" id="GO:0006935">
    <property type="term" value="P:chemotaxis"/>
    <property type="evidence" value="ECO:0007669"/>
    <property type="project" value="UniProtKB-KW"/>
</dbReference>